<protein>
    <recommendedName>
        <fullName evidence="5">Lipoprotein</fullName>
    </recommendedName>
</protein>
<feature type="chain" id="PRO_5046154643" description="Lipoprotein" evidence="2">
    <location>
        <begin position="30"/>
        <end position="254"/>
    </location>
</feature>
<evidence type="ECO:0000256" key="1">
    <source>
        <dbReference type="SAM" id="MobiDB-lite"/>
    </source>
</evidence>
<evidence type="ECO:0000313" key="4">
    <source>
        <dbReference type="Proteomes" id="UP001221686"/>
    </source>
</evidence>
<name>A0ABT5E3F5_9BACT</name>
<sequence>MSAVIRDAMAARGGLVVCLLAACAAPAPAPTMQPPDPPKTTAPASPAPRMTLAPNERLPLGGGVTVHFEGVTVESIEASPDGSYPGGSGITLMLIFEGMGAPVRREISLLSAGYESVREAWFERWRVEVVEVEDPSRKPRLVVTAEQVTERVRPGQPIAARLQRGAEIELGSTRMKFLGHSTKQIDAGEEPPLLVALEYQPFRAEAERFELHVGTEARPQGWSWRDYRFNVEAQAYDAWVQLSIARLELEPVRR</sequence>
<reference evidence="3 4" key="1">
    <citation type="submission" date="2022-11" db="EMBL/GenBank/DDBJ databases">
        <title>Minimal conservation of predation-associated metabolite biosynthetic gene clusters underscores biosynthetic potential of Myxococcota including descriptions for ten novel species: Archangium lansinium sp. nov., Myxococcus landrumus sp. nov., Nannocystis bai.</title>
        <authorList>
            <person name="Ahearne A."/>
            <person name="Stevens C."/>
            <person name="Dowd S."/>
        </authorList>
    </citation>
    <scope>NUCLEOTIDE SEQUENCE [LARGE SCALE GENOMIC DNA]</scope>
    <source>
        <strain evidence="3 4">BB15-2</strain>
    </source>
</reference>
<dbReference type="RefSeq" id="WP_272088910.1">
    <property type="nucleotide sequence ID" value="NZ_JAQNDL010000003.1"/>
</dbReference>
<dbReference type="Proteomes" id="UP001221686">
    <property type="component" value="Unassembled WGS sequence"/>
</dbReference>
<keyword evidence="4" id="KW-1185">Reference proteome</keyword>
<organism evidence="3 4">
    <name type="scientific">Nannocystis bainbridge</name>
    <dbReference type="NCBI Taxonomy" id="2995303"/>
    <lineage>
        <taxon>Bacteria</taxon>
        <taxon>Pseudomonadati</taxon>
        <taxon>Myxococcota</taxon>
        <taxon>Polyangia</taxon>
        <taxon>Nannocystales</taxon>
        <taxon>Nannocystaceae</taxon>
        <taxon>Nannocystis</taxon>
    </lineage>
</organism>
<gene>
    <name evidence="3" type="ORF">POL25_26105</name>
</gene>
<evidence type="ECO:0000313" key="3">
    <source>
        <dbReference type="EMBL" id="MDC0720402.1"/>
    </source>
</evidence>
<keyword evidence="2" id="KW-0732">Signal</keyword>
<evidence type="ECO:0000256" key="2">
    <source>
        <dbReference type="SAM" id="SignalP"/>
    </source>
</evidence>
<evidence type="ECO:0008006" key="5">
    <source>
        <dbReference type="Google" id="ProtNLM"/>
    </source>
</evidence>
<feature type="region of interest" description="Disordered" evidence="1">
    <location>
        <begin position="28"/>
        <end position="56"/>
    </location>
</feature>
<feature type="signal peptide" evidence="2">
    <location>
        <begin position="1"/>
        <end position="29"/>
    </location>
</feature>
<dbReference type="EMBL" id="JAQNDL010000003">
    <property type="protein sequence ID" value="MDC0720402.1"/>
    <property type="molecule type" value="Genomic_DNA"/>
</dbReference>
<proteinExistence type="predicted"/>
<comment type="caution">
    <text evidence="3">The sequence shown here is derived from an EMBL/GenBank/DDBJ whole genome shotgun (WGS) entry which is preliminary data.</text>
</comment>
<dbReference type="PROSITE" id="PS51257">
    <property type="entry name" value="PROKAR_LIPOPROTEIN"/>
    <property type="match status" value="1"/>
</dbReference>
<feature type="compositionally biased region" description="Pro residues" evidence="1">
    <location>
        <begin position="28"/>
        <end position="40"/>
    </location>
</feature>
<accession>A0ABT5E3F5</accession>